<dbReference type="EMBL" id="CM009296">
    <property type="protein sequence ID" value="PNT28130.1"/>
    <property type="molecule type" value="Genomic_DNA"/>
</dbReference>
<gene>
    <name evidence="1" type="ORF">POPTR_007G101300</name>
</gene>
<keyword evidence="2" id="KW-1185">Reference proteome</keyword>
<proteinExistence type="predicted"/>
<evidence type="ECO:0000313" key="1">
    <source>
        <dbReference type="EMBL" id="PNT28130.1"/>
    </source>
</evidence>
<dbReference type="Proteomes" id="UP000006729">
    <property type="component" value="Chromosome 7"/>
</dbReference>
<organism evidence="1 2">
    <name type="scientific">Populus trichocarpa</name>
    <name type="common">Western balsam poplar</name>
    <name type="synonym">Populus balsamifera subsp. trichocarpa</name>
    <dbReference type="NCBI Taxonomy" id="3694"/>
    <lineage>
        <taxon>Eukaryota</taxon>
        <taxon>Viridiplantae</taxon>
        <taxon>Streptophyta</taxon>
        <taxon>Embryophyta</taxon>
        <taxon>Tracheophyta</taxon>
        <taxon>Spermatophyta</taxon>
        <taxon>Magnoliopsida</taxon>
        <taxon>eudicotyledons</taxon>
        <taxon>Gunneridae</taxon>
        <taxon>Pentapetalae</taxon>
        <taxon>rosids</taxon>
        <taxon>fabids</taxon>
        <taxon>Malpighiales</taxon>
        <taxon>Salicaceae</taxon>
        <taxon>Saliceae</taxon>
        <taxon>Populus</taxon>
    </lineage>
</organism>
<dbReference type="AlphaFoldDB" id="A0A2K1ZS62"/>
<name>A0A2K1ZS62_POPTR</name>
<accession>A0A2K1ZS62</accession>
<protein>
    <submittedName>
        <fullName evidence="1">Uncharacterized protein</fullName>
    </submittedName>
</protein>
<reference evidence="1 2" key="1">
    <citation type="journal article" date="2006" name="Science">
        <title>The genome of black cottonwood, Populus trichocarpa (Torr. &amp; Gray).</title>
        <authorList>
            <person name="Tuskan G.A."/>
            <person name="Difazio S."/>
            <person name="Jansson S."/>
            <person name="Bohlmann J."/>
            <person name="Grigoriev I."/>
            <person name="Hellsten U."/>
            <person name="Putnam N."/>
            <person name="Ralph S."/>
            <person name="Rombauts S."/>
            <person name="Salamov A."/>
            <person name="Schein J."/>
            <person name="Sterck L."/>
            <person name="Aerts A."/>
            <person name="Bhalerao R.R."/>
            <person name="Bhalerao R.P."/>
            <person name="Blaudez D."/>
            <person name="Boerjan W."/>
            <person name="Brun A."/>
            <person name="Brunner A."/>
            <person name="Busov V."/>
            <person name="Campbell M."/>
            <person name="Carlson J."/>
            <person name="Chalot M."/>
            <person name="Chapman J."/>
            <person name="Chen G.L."/>
            <person name="Cooper D."/>
            <person name="Coutinho P.M."/>
            <person name="Couturier J."/>
            <person name="Covert S."/>
            <person name="Cronk Q."/>
            <person name="Cunningham R."/>
            <person name="Davis J."/>
            <person name="Degroeve S."/>
            <person name="Dejardin A."/>
            <person name="Depamphilis C."/>
            <person name="Detter J."/>
            <person name="Dirks B."/>
            <person name="Dubchak I."/>
            <person name="Duplessis S."/>
            <person name="Ehlting J."/>
            <person name="Ellis B."/>
            <person name="Gendler K."/>
            <person name="Goodstein D."/>
            <person name="Gribskov M."/>
            <person name="Grimwood J."/>
            <person name="Groover A."/>
            <person name="Gunter L."/>
            <person name="Hamberger B."/>
            <person name="Heinze B."/>
            <person name="Helariutta Y."/>
            <person name="Henrissat B."/>
            <person name="Holligan D."/>
            <person name="Holt R."/>
            <person name="Huang W."/>
            <person name="Islam-Faridi N."/>
            <person name="Jones S."/>
            <person name="Jones-Rhoades M."/>
            <person name="Jorgensen R."/>
            <person name="Joshi C."/>
            <person name="Kangasjarvi J."/>
            <person name="Karlsson J."/>
            <person name="Kelleher C."/>
            <person name="Kirkpatrick R."/>
            <person name="Kirst M."/>
            <person name="Kohler A."/>
            <person name="Kalluri U."/>
            <person name="Larimer F."/>
            <person name="Leebens-Mack J."/>
            <person name="Leple J.C."/>
            <person name="Locascio P."/>
            <person name="Lou Y."/>
            <person name="Lucas S."/>
            <person name="Martin F."/>
            <person name="Montanini B."/>
            <person name="Napoli C."/>
            <person name="Nelson D.R."/>
            <person name="Nelson C."/>
            <person name="Nieminen K."/>
            <person name="Nilsson O."/>
            <person name="Pereda V."/>
            <person name="Peter G."/>
            <person name="Philippe R."/>
            <person name="Pilate G."/>
            <person name="Poliakov A."/>
            <person name="Razumovskaya J."/>
            <person name="Richardson P."/>
            <person name="Rinaldi C."/>
            <person name="Ritland K."/>
            <person name="Rouze P."/>
            <person name="Ryaboy D."/>
            <person name="Schmutz J."/>
            <person name="Schrader J."/>
            <person name="Segerman B."/>
            <person name="Shin H."/>
            <person name="Siddiqui A."/>
            <person name="Sterky F."/>
            <person name="Terry A."/>
            <person name="Tsai C.J."/>
            <person name="Uberbacher E."/>
            <person name="Unneberg P."/>
            <person name="Vahala J."/>
            <person name="Wall K."/>
            <person name="Wessler S."/>
            <person name="Yang G."/>
            <person name="Yin T."/>
            <person name="Douglas C."/>
            <person name="Marra M."/>
            <person name="Sandberg G."/>
            <person name="Van de Peer Y."/>
            <person name="Rokhsar D."/>
        </authorList>
    </citation>
    <scope>NUCLEOTIDE SEQUENCE [LARGE SCALE GENOMIC DNA]</scope>
    <source>
        <strain evidence="2">cv. Nisqually</strain>
    </source>
</reference>
<dbReference type="InParanoid" id="A0A2K1ZS62"/>
<evidence type="ECO:0000313" key="2">
    <source>
        <dbReference type="Proteomes" id="UP000006729"/>
    </source>
</evidence>
<sequence>MQLQIIHLYLSHFYPNSQAGGLHSSVFQCYSVLCRRWTHPCLLFLNKMNFQILYQEQQAFCQKILRDKSMNAVSHHDDVHHQQLNSESWLEMVQPEVYSL</sequence>